<reference evidence="2 3" key="1">
    <citation type="submission" date="2019-04" db="EMBL/GenBank/DDBJ databases">
        <title>Complete genome sequence of Arthrobacter sp. ZXY-2 associated with effective atrazine degradation and salt adaptation.</title>
        <authorList>
            <person name="Zhao X."/>
        </authorList>
    </citation>
    <scope>NUCLEOTIDE SEQUENCE [LARGE SCALE GENOMIC DNA]</scope>
    <source>
        <strain evidence="3">ZP60</strain>
    </source>
</reference>
<dbReference type="GeneID" id="42178377"/>
<organism evidence="2 3">
    <name type="scientific">Halomicrobium mukohataei</name>
    <dbReference type="NCBI Taxonomy" id="57705"/>
    <lineage>
        <taxon>Archaea</taxon>
        <taxon>Methanobacteriati</taxon>
        <taxon>Methanobacteriota</taxon>
        <taxon>Stenosarchaea group</taxon>
        <taxon>Halobacteria</taxon>
        <taxon>Halobacteriales</taxon>
        <taxon>Haloarculaceae</taxon>
        <taxon>Halomicrobium</taxon>
    </lineage>
</organism>
<proteinExistence type="predicted"/>
<feature type="transmembrane region" description="Helical" evidence="1">
    <location>
        <begin position="94"/>
        <end position="112"/>
    </location>
</feature>
<dbReference type="EMBL" id="CP039375">
    <property type="protein sequence ID" value="QCD65129.1"/>
    <property type="molecule type" value="Genomic_DNA"/>
</dbReference>
<name>A0A4D6KE28_9EURY</name>
<keyword evidence="1" id="KW-1133">Transmembrane helix</keyword>
<sequence>MYGKIDIEDALFGTIFAASAFVTNGIATINILGNDLGAAVWTGQGTEITFAFLLTLVSLFGAYATNRVNRSSGKSYEIDTDLANIARGEAPIETYLAVGTALLVLVTGLNILGAQEVIAGTAAFGLVVVAVEASGYYVISYMG</sequence>
<accession>A0A4D6KE28</accession>
<dbReference type="RefSeq" id="WP_012807982.1">
    <property type="nucleotide sequence ID" value="NZ_CP039375.1"/>
</dbReference>
<dbReference type="AlphaFoldDB" id="A0A4D6KE28"/>
<feature type="transmembrane region" description="Helical" evidence="1">
    <location>
        <begin position="48"/>
        <end position="65"/>
    </location>
</feature>
<evidence type="ECO:0000256" key="1">
    <source>
        <dbReference type="SAM" id="Phobius"/>
    </source>
</evidence>
<dbReference type="Pfam" id="PF26064">
    <property type="entry name" value="DUF8023"/>
    <property type="match status" value="1"/>
</dbReference>
<protein>
    <submittedName>
        <fullName evidence="2">Uncharacterized protein</fullName>
    </submittedName>
</protein>
<dbReference type="InterPro" id="IPR058336">
    <property type="entry name" value="VP3-like_halobact-type"/>
</dbReference>
<feature type="transmembrane region" description="Helical" evidence="1">
    <location>
        <begin position="118"/>
        <end position="139"/>
    </location>
</feature>
<feature type="transmembrane region" description="Helical" evidence="1">
    <location>
        <begin position="12"/>
        <end position="33"/>
    </location>
</feature>
<dbReference type="OMA" id="YVISYMG"/>
<reference evidence="2 3" key="2">
    <citation type="submission" date="2019-04" db="EMBL/GenBank/DDBJ databases">
        <authorList>
            <person name="Yang S."/>
            <person name="Wei W."/>
        </authorList>
    </citation>
    <scope>NUCLEOTIDE SEQUENCE [LARGE SCALE GENOMIC DNA]</scope>
    <source>
        <strain evidence="3">ZP60</strain>
    </source>
</reference>
<evidence type="ECO:0000313" key="3">
    <source>
        <dbReference type="Proteomes" id="UP000297053"/>
    </source>
</evidence>
<gene>
    <name evidence="2" type="ORF">E5139_05535</name>
</gene>
<dbReference type="Proteomes" id="UP000297053">
    <property type="component" value="Chromosome"/>
</dbReference>
<dbReference type="KEGG" id="halz:E5139_05535"/>
<keyword evidence="1" id="KW-0812">Transmembrane</keyword>
<keyword evidence="1" id="KW-0472">Membrane</keyword>
<evidence type="ECO:0000313" key="2">
    <source>
        <dbReference type="EMBL" id="QCD65129.1"/>
    </source>
</evidence>